<protein>
    <submittedName>
        <fullName evidence="2">Uncharacterized protein</fullName>
    </submittedName>
</protein>
<geneLocation type="plasmid" evidence="4">
    <name>pkna06</name>
</geneLocation>
<evidence type="ECO:0000313" key="5">
    <source>
        <dbReference type="Proteomes" id="UP000247512"/>
    </source>
</evidence>
<dbReference type="EMBL" id="CP019881">
    <property type="protein sequence ID" value="AQU89398.1"/>
    <property type="molecule type" value="Genomic_DNA"/>
</dbReference>
<dbReference type="KEGG" id="kna:B0W47_17780"/>
<reference evidence="2 4" key="1">
    <citation type="submission" date="2017-02" db="EMBL/GenBank/DDBJ databases">
        <title>zhang.</title>
        <authorList>
            <person name="Zhang H."/>
        </authorList>
    </citation>
    <scope>NUCLEOTIDE SEQUENCE [LARGE SCALE GENOMIC DNA]</scope>
    <source>
        <strain evidence="2 4">RZS01</strain>
        <plasmid evidence="4">pkna06</plasmid>
        <plasmid evidence="2">pKNA06</plasmid>
    </source>
</reference>
<geneLocation type="plasmid" evidence="2">
    <name>pKNA06</name>
</geneLocation>
<keyword evidence="2" id="KW-0614">Plasmid</keyword>
<gene>
    <name evidence="1" type="ORF">B0W47_17780</name>
    <name evidence="2" type="ORF">B0W47_17875</name>
    <name evidence="3" type="ORF">CDI09_16295</name>
</gene>
<name>A0A9N7H2N1_9PROT</name>
<dbReference type="Proteomes" id="UP000247512">
    <property type="component" value="Unassembled WGS sequence"/>
</dbReference>
<dbReference type="EMBL" id="NIRT01000053">
    <property type="protein sequence ID" value="PYD64954.1"/>
    <property type="molecule type" value="Genomic_DNA"/>
</dbReference>
<dbReference type="KEGG" id="kna:B0W47_17875"/>
<organism evidence="2 4">
    <name type="scientific">Komagataeibacter nataicola</name>
    <dbReference type="NCBI Taxonomy" id="265960"/>
    <lineage>
        <taxon>Bacteria</taxon>
        <taxon>Pseudomonadati</taxon>
        <taxon>Pseudomonadota</taxon>
        <taxon>Alphaproteobacteria</taxon>
        <taxon>Acetobacterales</taxon>
        <taxon>Acetobacteraceae</taxon>
        <taxon>Komagataeibacter</taxon>
    </lineage>
</organism>
<reference evidence="3 5" key="2">
    <citation type="submission" date="2017-06" db="EMBL/GenBank/DDBJ databases">
        <title>A draft genome sequence of Komagataeibacter nataicola LMG 1536.</title>
        <authorList>
            <person name="Skraban J."/>
            <person name="Cleenwerck I."/>
            <person name="Vandamme P."/>
            <person name="Trcek J."/>
        </authorList>
    </citation>
    <scope>NUCLEOTIDE SEQUENCE [LARGE SCALE GENOMIC DNA]</scope>
    <source>
        <strain evidence="3 5">LMG 1536</strain>
    </source>
</reference>
<proteinExistence type="predicted"/>
<sequence>MGAPVVSRDRLKDLVAQIGKVESDLAKVSDLRWELSGKRMTAEQALQKATEELEQARYMDASRLVDVALGRDVAGPSDLTAQEECVMAAKADLDRAEGYCAEVRARSEEYQTLLDTLKVKATQEANRITAESPEFAAMLEDVRQAEAVLMRAVSEVQILKRRGVPVGKLHGLFGELADRFHKHGDLVKVPMHPVESTEWAQFAQMLAMNPDTPAPGARLKKGRWRS</sequence>
<evidence type="ECO:0000313" key="3">
    <source>
        <dbReference type="EMBL" id="PYD64954.1"/>
    </source>
</evidence>
<dbReference type="RefSeq" id="WP_078528730.1">
    <property type="nucleotide sequence ID" value="NZ_CP019881.1"/>
</dbReference>
<keyword evidence="5" id="KW-1185">Reference proteome</keyword>
<evidence type="ECO:0000313" key="1">
    <source>
        <dbReference type="EMBL" id="AQU89398.1"/>
    </source>
</evidence>
<accession>A0A9N7H2N1</accession>
<dbReference type="Proteomes" id="UP000189683">
    <property type="component" value="Plasmid pKNA06"/>
</dbReference>
<evidence type="ECO:0000313" key="4">
    <source>
        <dbReference type="Proteomes" id="UP000189683"/>
    </source>
</evidence>
<dbReference type="AlphaFoldDB" id="A0A9N7H2N1"/>
<dbReference type="EMBL" id="CP019881">
    <property type="protein sequence ID" value="AQU89414.1"/>
    <property type="molecule type" value="Genomic_DNA"/>
</dbReference>
<evidence type="ECO:0000313" key="2">
    <source>
        <dbReference type="EMBL" id="AQU89414.1"/>
    </source>
</evidence>